<accession>A0A1S1YSP7</accession>
<dbReference type="PANTHER" id="PTHR47466">
    <property type="match status" value="1"/>
</dbReference>
<dbReference type="Pfam" id="PF18911">
    <property type="entry name" value="PKD_4"/>
    <property type="match status" value="1"/>
</dbReference>
<dbReference type="RefSeq" id="WP_052431769.1">
    <property type="nucleotide sequence ID" value="NZ_JRYR02000002.1"/>
</dbReference>
<dbReference type="InterPro" id="IPR022409">
    <property type="entry name" value="PKD/Chitinase_dom"/>
</dbReference>
<keyword evidence="6" id="KW-0862">Zinc</keyword>
<dbReference type="InterPro" id="IPR000601">
    <property type="entry name" value="PKD_dom"/>
</dbReference>
<dbReference type="Gene3D" id="2.60.40.10">
    <property type="entry name" value="Immunoglobulins"/>
    <property type="match status" value="1"/>
</dbReference>
<keyword evidence="7" id="KW-0482">Metalloprotease</keyword>
<evidence type="ECO:0000256" key="8">
    <source>
        <dbReference type="ARBA" id="ARBA00023157"/>
    </source>
</evidence>
<evidence type="ECO:0000256" key="4">
    <source>
        <dbReference type="ARBA" id="ARBA00022729"/>
    </source>
</evidence>
<dbReference type="SMART" id="SM00089">
    <property type="entry name" value="PKD"/>
    <property type="match status" value="1"/>
</dbReference>
<comment type="caution">
    <text evidence="10">The sequence shown here is derived from an EMBL/GenBank/DDBJ whole genome shotgun (WGS) entry which is preliminary data.</text>
</comment>
<dbReference type="Proteomes" id="UP000179797">
    <property type="component" value="Unassembled WGS sequence"/>
</dbReference>
<dbReference type="SUPFAM" id="SSF55486">
    <property type="entry name" value="Metalloproteases ('zincins'), catalytic domain"/>
    <property type="match status" value="1"/>
</dbReference>
<dbReference type="Pfam" id="PF18962">
    <property type="entry name" value="Por_Secre_tail"/>
    <property type="match status" value="1"/>
</dbReference>
<dbReference type="STRING" id="915059.NH26_20815"/>
<dbReference type="CDD" id="cd04275">
    <property type="entry name" value="ZnMc_pappalysin_like"/>
    <property type="match status" value="1"/>
</dbReference>
<comment type="similarity">
    <text evidence="1">Belongs to the peptidase M43B family.</text>
</comment>
<evidence type="ECO:0000256" key="1">
    <source>
        <dbReference type="ARBA" id="ARBA00008721"/>
    </source>
</evidence>
<gene>
    <name evidence="10" type="ORF">NH26_20815</name>
</gene>
<keyword evidence="4" id="KW-0732">Signal</keyword>
<proteinExistence type="inferred from homology"/>
<evidence type="ECO:0000256" key="7">
    <source>
        <dbReference type="ARBA" id="ARBA00023049"/>
    </source>
</evidence>
<dbReference type="CDD" id="cd00146">
    <property type="entry name" value="PKD"/>
    <property type="match status" value="1"/>
</dbReference>
<dbReference type="GO" id="GO:0008237">
    <property type="term" value="F:metallopeptidase activity"/>
    <property type="evidence" value="ECO:0007669"/>
    <property type="project" value="UniProtKB-KW"/>
</dbReference>
<keyword evidence="2" id="KW-0645">Protease</keyword>
<organism evidence="10 11">
    <name type="scientific">Flammeovirga pacifica</name>
    <dbReference type="NCBI Taxonomy" id="915059"/>
    <lineage>
        <taxon>Bacteria</taxon>
        <taxon>Pseudomonadati</taxon>
        <taxon>Bacteroidota</taxon>
        <taxon>Cytophagia</taxon>
        <taxon>Cytophagales</taxon>
        <taxon>Flammeovirgaceae</taxon>
        <taxon>Flammeovirga</taxon>
    </lineage>
</organism>
<dbReference type="InterPro" id="IPR035986">
    <property type="entry name" value="PKD_dom_sf"/>
</dbReference>
<evidence type="ECO:0000313" key="10">
    <source>
        <dbReference type="EMBL" id="OHX64054.1"/>
    </source>
</evidence>
<evidence type="ECO:0000256" key="5">
    <source>
        <dbReference type="ARBA" id="ARBA00022801"/>
    </source>
</evidence>
<keyword evidence="11" id="KW-1185">Reference proteome</keyword>
<dbReference type="PROSITE" id="PS50093">
    <property type="entry name" value="PKD"/>
    <property type="match status" value="1"/>
</dbReference>
<dbReference type="AlphaFoldDB" id="A0A1S1YSP7"/>
<dbReference type="NCBIfam" id="TIGR04183">
    <property type="entry name" value="Por_Secre_tail"/>
    <property type="match status" value="1"/>
</dbReference>
<dbReference type="GO" id="GO:0046872">
    <property type="term" value="F:metal ion binding"/>
    <property type="evidence" value="ECO:0007669"/>
    <property type="project" value="UniProtKB-KW"/>
</dbReference>
<dbReference type="Pfam" id="PF05572">
    <property type="entry name" value="Peptidase_M43"/>
    <property type="match status" value="1"/>
</dbReference>
<dbReference type="OrthoDB" id="6278496at2"/>
<evidence type="ECO:0000259" key="9">
    <source>
        <dbReference type="PROSITE" id="PS50093"/>
    </source>
</evidence>
<dbReference type="Gene3D" id="3.40.390.10">
    <property type="entry name" value="Collagenase (Catalytic Domain)"/>
    <property type="match status" value="1"/>
</dbReference>
<dbReference type="InterPro" id="IPR024079">
    <property type="entry name" value="MetalloPept_cat_dom_sf"/>
</dbReference>
<evidence type="ECO:0000256" key="2">
    <source>
        <dbReference type="ARBA" id="ARBA00022670"/>
    </source>
</evidence>
<dbReference type="GO" id="GO:0006508">
    <property type="term" value="P:proteolysis"/>
    <property type="evidence" value="ECO:0007669"/>
    <property type="project" value="UniProtKB-KW"/>
</dbReference>
<dbReference type="InterPro" id="IPR013783">
    <property type="entry name" value="Ig-like_fold"/>
</dbReference>
<dbReference type="EMBL" id="JRYR02000002">
    <property type="protein sequence ID" value="OHX64054.1"/>
    <property type="molecule type" value="Genomic_DNA"/>
</dbReference>
<evidence type="ECO:0000256" key="6">
    <source>
        <dbReference type="ARBA" id="ARBA00022833"/>
    </source>
</evidence>
<dbReference type="SUPFAM" id="SSF49299">
    <property type="entry name" value="PKD domain"/>
    <property type="match status" value="1"/>
</dbReference>
<sequence>MMKNIPIFIFLFYCTHIFSQSITPERKSCLNTRVNSPFYSNISHPGDDEFEQKISLLLYENSHQRTKEEVMQIPVIVHVIHNDDSLGTGANIAYEQVLSQIKILNEDFRRKVNTPGFNDHTAGADAKIEFVLALRDPNESPLAEPGVHRFSTDKEHYTANEFQMAVKPITIWDPTKYLNIWTTTFGGSDANTLGYAQFPNVPSDVEGIDGLDPIGGMATTDGVVIGYHYFGDTLNVRAPYNLGRTATHEVGHWLGLIHIWGDGDCDDDDYCNDTPLADGYNEMCVINNSCIEAENDQNDMIENYMDYTPDACMNIFTNDQKARMRIVMMNSIRRKELLNSEKHIPLTVPMANFEADSTNLDINTYITFNDSTLNSPSNWIWSFEGGSPSTSLAQNPRVQYREYGNFDVTLIVSNAVGADTIVRENHISVARVTSLTKELNALRVYPNPALNTIYVDFGKQIGEKKIEIFDLKGVKVFHQKTTESSLNVTLEKYQSGLYIIKVDNGTSFEIFKILKE</sequence>
<feature type="domain" description="PKD" evidence="9">
    <location>
        <begin position="349"/>
        <end position="434"/>
    </location>
</feature>
<keyword evidence="8" id="KW-1015">Disulfide bond</keyword>
<dbReference type="PANTHER" id="PTHR47466:SF1">
    <property type="entry name" value="METALLOPROTEASE MEP1 (AFU_ORTHOLOGUE AFUA_1G07730)-RELATED"/>
    <property type="match status" value="1"/>
</dbReference>
<evidence type="ECO:0000256" key="3">
    <source>
        <dbReference type="ARBA" id="ARBA00022723"/>
    </source>
</evidence>
<dbReference type="InterPro" id="IPR026444">
    <property type="entry name" value="Secre_tail"/>
</dbReference>
<protein>
    <recommendedName>
        <fullName evidence="9">PKD domain-containing protein</fullName>
    </recommendedName>
</protein>
<dbReference type="InterPro" id="IPR008754">
    <property type="entry name" value="Peptidase_M43"/>
</dbReference>
<name>A0A1S1YSP7_FLAPC</name>
<keyword evidence="3" id="KW-0479">Metal-binding</keyword>
<evidence type="ECO:0000313" key="11">
    <source>
        <dbReference type="Proteomes" id="UP000179797"/>
    </source>
</evidence>
<reference evidence="10 11" key="1">
    <citation type="journal article" date="2012" name="Int. J. Syst. Evol. Microbiol.">
        <title>Flammeovirga pacifica sp. nov., isolated from deep-sea sediment.</title>
        <authorList>
            <person name="Xu H."/>
            <person name="Fu Y."/>
            <person name="Yang N."/>
            <person name="Ding Z."/>
            <person name="Lai Q."/>
            <person name="Zeng R."/>
        </authorList>
    </citation>
    <scope>NUCLEOTIDE SEQUENCE [LARGE SCALE GENOMIC DNA]</scope>
    <source>
        <strain evidence="11">DSM 24597 / LMG 26175 / WPAGA1</strain>
    </source>
</reference>
<keyword evidence="5" id="KW-0378">Hydrolase</keyword>